<sequence length="70" mass="7624">MHGWRRRVVIALIITVLTAIALHSPALAQGSGPENEAVEAVKEELGRAINFAWTLIAAFLVFFMQAGFAM</sequence>
<organism evidence="7 8">
    <name type="scientific">Thermoflexus hugenholtzii JAD2</name>
    <dbReference type="NCBI Taxonomy" id="877466"/>
    <lineage>
        <taxon>Bacteria</taxon>
        <taxon>Bacillati</taxon>
        <taxon>Chloroflexota</taxon>
        <taxon>Thermoflexia</taxon>
        <taxon>Thermoflexales</taxon>
        <taxon>Thermoflexaceae</taxon>
        <taxon>Thermoflexus</taxon>
    </lineage>
</organism>
<evidence type="ECO:0000256" key="6">
    <source>
        <dbReference type="SAM" id="SignalP"/>
    </source>
</evidence>
<name>A0A212RK62_9CHLR</name>
<keyword evidence="6" id="KW-0732">Signal</keyword>
<comment type="subcellular location">
    <subcellularLocation>
        <location evidence="1">Membrane</location>
        <topology evidence="1">Multi-pass membrane protein</topology>
    </subcellularLocation>
</comment>
<keyword evidence="4 5" id="KW-0472">Membrane</keyword>
<dbReference type="AlphaFoldDB" id="A0A212RK62"/>
<evidence type="ECO:0000256" key="5">
    <source>
        <dbReference type="SAM" id="Phobius"/>
    </source>
</evidence>
<feature type="chain" id="PRO_5012984904" evidence="6">
    <location>
        <begin position="29"/>
        <end position="70"/>
    </location>
</feature>
<keyword evidence="8" id="KW-1185">Reference proteome</keyword>
<evidence type="ECO:0000256" key="4">
    <source>
        <dbReference type="ARBA" id="ARBA00023136"/>
    </source>
</evidence>
<accession>A0A212RK62</accession>
<reference evidence="8" key="1">
    <citation type="submission" date="2017-06" db="EMBL/GenBank/DDBJ databases">
        <authorList>
            <person name="Varghese N."/>
            <person name="Submissions S."/>
        </authorList>
    </citation>
    <scope>NUCLEOTIDE SEQUENCE [LARGE SCALE GENOMIC DNA]</scope>
    <source>
        <strain evidence="8">JAD2</strain>
    </source>
</reference>
<keyword evidence="3 5" id="KW-1133">Transmembrane helix</keyword>
<evidence type="ECO:0000313" key="7">
    <source>
        <dbReference type="EMBL" id="SNB72847.1"/>
    </source>
</evidence>
<dbReference type="Proteomes" id="UP000197025">
    <property type="component" value="Unassembled WGS sequence"/>
</dbReference>
<dbReference type="InterPro" id="IPR029020">
    <property type="entry name" value="Ammonium/urea_transptr"/>
</dbReference>
<gene>
    <name evidence="7" type="ORF">SAMN02746019_00016660</name>
</gene>
<dbReference type="RefSeq" id="WP_159461743.1">
    <property type="nucleotide sequence ID" value="NZ_FYEK01000066.1"/>
</dbReference>
<dbReference type="InParanoid" id="A0A212RK62"/>
<evidence type="ECO:0000256" key="3">
    <source>
        <dbReference type="ARBA" id="ARBA00022989"/>
    </source>
</evidence>
<evidence type="ECO:0000256" key="1">
    <source>
        <dbReference type="ARBA" id="ARBA00004141"/>
    </source>
</evidence>
<dbReference type="GO" id="GO:0016020">
    <property type="term" value="C:membrane"/>
    <property type="evidence" value="ECO:0007669"/>
    <property type="project" value="UniProtKB-SubCell"/>
</dbReference>
<protein>
    <submittedName>
        <fullName evidence="7">Ammonium transporter, Amt family</fullName>
    </submittedName>
</protein>
<evidence type="ECO:0000256" key="2">
    <source>
        <dbReference type="ARBA" id="ARBA00022692"/>
    </source>
</evidence>
<proteinExistence type="predicted"/>
<evidence type="ECO:0000313" key="8">
    <source>
        <dbReference type="Proteomes" id="UP000197025"/>
    </source>
</evidence>
<keyword evidence="2 5" id="KW-0812">Transmembrane</keyword>
<feature type="transmembrane region" description="Helical" evidence="5">
    <location>
        <begin position="52"/>
        <end position="69"/>
    </location>
</feature>
<feature type="signal peptide" evidence="6">
    <location>
        <begin position="1"/>
        <end position="28"/>
    </location>
</feature>
<dbReference type="Gene3D" id="1.10.3430.10">
    <property type="entry name" value="Ammonium transporter AmtB like domains"/>
    <property type="match status" value="1"/>
</dbReference>
<dbReference type="EMBL" id="FYEK01000066">
    <property type="protein sequence ID" value="SNB72847.1"/>
    <property type="molecule type" value="Genomic_DNA"/>
</dbReference>